<protein>
    <submittedName>
        <fullName evidence="4">Nucleophile aminohydrolase</fullName>
    </submittedName>
</protein>
<dbReference type="Proteomes" id="UP000799766">
    <property type="component" value="Unassembled WGS sequence"/>
</dbReference>
<keyword evidence="5" id="KW-1185">Reference proteome</keyword>
<dbReference type="Pfam" id="PF01112">
    <property type="entry name" value="Asparaginase_2"/>
    <property type="match status" value="1"/>
</dbReference>
<dbReference type="GO" id="GO:0005737">
    <property type="term" value="C:cytoplasm"/>
    <property type="evidence" value="ECO:0007669"/>
    <property type="project" value="TreeGrafter"/>
</dbReference>
<feature type="site" description="Cleavage; by autolysis" evidence="2">
    <location>
        <begin position="53"/>
        <end position="54"/>
    </location>
</feature>
<accession>A0A6A6NM59</accession>
<evidence type="ECO:0000256" key="2">
    <source>
        <dbReference type="PIRSR" id="PIRSR600246-3"/>
    </source>
</evidence>
<gene>
    <name evidence="4" type="ORF">BDY21DRAFT_358104</name>
</gene>
<dbReference type="PANTHER" id="PTHR10188">
    <property type="entry name" value="L-ASPARAGINASE"/>
    <property type="match status" value="1"/>
</dbReference>
<feature type="region of interest" description="Disordered" evidence="3">
    <location>
        <begin position="205"/>
        <end position="235"/>
    </location>
</feature>
<evidence type="ECO:0000313" key="4">
    <source>
        <dbReference type="EMBL" id="KAF2452830.1"/>
    </source>
</evidence>
<dbReference type="EMBL" id="MU001703">
    <property type="protein sequence ID" value="KAF2452830.1"/>
    <property type="molecule type" value="Genomic_DNA"/>
</dbReference>
<dbReference type="InterPro" id="IPR000246">
    <property type="entry name" value="Peptidase_T2"/>
</dbReference>
<sequence>MVEEGYFFTRRRWEEHRKGLAGKDGAGEELPVGVEAWADGEPGWDGHEYLPQGTVGAVVLDRFGDLCVATSTGGLTNKLPGRIGDTPTLGAGFWTEEWTDKTTSKSMAYTSPLAPSRIVQAPIDRMIPGLRESWLGSCLPFVSPQPERQDAIPWAPEPVFEKLQLSDRPLPKRRGIAISGTGNGDTFLRLSACRTTGAICRFSSPSPSLQSSLSRMTGPEGELQKSAGDRWDRTGEGEGGMIGIEFVDGRGKIAMDFNCGGMFRAWVDDDGVDRCMVFREEYC</sequence>
<evidence type="ECO:0000256" key="3">
    <source>
        <dbReference type="SAM" id="MobiDB-lite"/>
    </source>
</evidence>
<name>A0A6A6NM59_9PEZI</name>
<organism evidence="4 5">
    <name type="scientific">Lineolata rhizophorae</name>
    <dbReference type="NCBI Taxonomy" id="578093"/>
    <lineage>
        <taxon>Eukaryota</taxon>
        <taxon>Fungi</taxon>
        <taxon>Dikarya</taxon>
        <taxon>Ascomycota</taxon>
        <taxon>Pezizomycotina</taxon>
        <taxon>Dothideomycetes</taxon>
        <taxon>Dothideomycetes incertae sedis</taxon>
        <taxon>Lineolatales</taxon>
        <taxon>Lineolataceae</taxon>
        <taxon>Lineolata</taxon>
    </lineage>
</organism>
<dbReference type="GO" id="GO:0016787">
    <property type="term" value="F:hydrolase activity"/>
    <property type="evidence" value="ECO:0007669"/>
    <property type="project" value="UniProtKB-KW"/>
</dbReference>
<feature type="active site" description="Nucleophile" evidence="1">
    <location>
        <position position="54"/>
    </location>
</feature>
<dbReference type="Gene3D" id="3.60.20.30">
    <property type="entry name" value="(Glycosyl)asparaginase"/>
    <property type="match status" value="1"/>
</dbReference>
<dbReference type="SUPFAM" id="SSF56235">
    <property type="entry name" value="N-terminal nucleophile aminohydrolases (Ntn hydrolases)"/>
    <property type="match status" value="1"/>
</dbReference>
<proteinExistence type="predicted"/>
<dbReference type="InterPro" id="IPR029055">
    <property type="entry name" value="Ntn_hydrolases_N"/>
</dbReference>
<dbReference type="PANTHER" id="PTHR10188:SF43">
    <property type="entry name" value="ASPARAGINASE (EUROFUNG)"/>
    <property type="match status" value="1"/>
</dbReference>
<feature type="compositionally biased region" description="Low complexity" evidence="3">
    <location>
        <begin position="205"/>
        <end position="214"/>
    </location>
</feature>
<evidence type="ECO:0000256" key="1">
    <source>
        <dbReference type="PIRSR" id="PIRSR600246-1"/>
    </source>
</evidence>
<reference evidence="4" key="1">
    <citation type="journal article" date="2020" name="Stud. Mycol.">
        <title>101 Dothideomycetes genomes: a test case for predicting lifestyles and emergence of pathogens.</title>
        <authorList>
            <person name="Haridas S."/>
            <person name="Albert R."/>
            <person name="Binder M."/>
            <person name="Bloem J."/>
            <person name="Labutti K."/>
            <person name="Salamov A."/>
            <person name="Andreopoulos B."/>
            <person name="Baker S."/>
            <person name="Barry K."/>
            <person name="Bills G."/>
            <person name="Bluhm B."/>
            <person name="Cannon C."/>
            <person name="Castanera R."/>
            <person name="Culley D."/>
            <person name="Daum C."/>
            <person name="Ezra D."/>
            <person name="Gonzalez J."/>
            <person name="Henrissat B."/>
            <person name="Kuo A."/>
            <person name="Liang C."/>
            <person name="Lipzen A."/>
            <person name="Lutzoni F."/>
            <person name="Magnuson J."/>
            <person name="Mondo S."/>
            <person name="Nolan M."/>
            <person name="Ohm R."/>
            <person name="Pangilinan J."/>
            <person name="Park H.-J."/>
            <person name="Ramirez L."/>
            <person name="Alfaro M."/>
            <person name="Sun H."/>
            <person name="Tritt A."/>
            <person name="Yoshinaga Y."/>
            <person name="Zwiers L.-H."/>
            <person name="Turgeon B."/>
            <person name="Goodwin S."/>
            <person name="Spatafora J."/>
            <person name="Crous P."/>
            <person name="Grigoriev I."/>
        </authorList>
    </citation>
    <scope>NUCLEOTIDE SEQUENCE</scope>
    <source>
        <strain evidence="4">ATCC 16933</strain>
    </source>
</reference>
<keyword evidence="4" id="KW-0378">Hydrolase</keyword>
<evidence type="ECO:0000313" key="5">
    <source>
        <dbReference type="Proteomes" id="UP000799766"/>
    </source>
</evidence>
<dbReference type="OrthoDB" id="2262349at2759"/>
<dbReference type="AlphaFoldDB" id="A0A6A6NM59"/>